<dbReference type="RefSeq" id="WP_092559535.1">
    <property type="nucleotide sequence ID" value="NZ_FOYZ01000003.1"/>
</dbReference>
<dbReference type="AlphaFoldDB" id="A0A1I6IN31"/>
<evidence type="ECO:0000313" key="2">
    <source>
        <dbReference type="EMBL" id="SFR68118.1"/>
    </source>
</evidence>
<dbReference type="SUPFAM" id="SSF51658">
    <property type="entry name" value="Xylose isomerase-like"/>
    <property type="match status" value="1"/>
</dbReference>
<proteinExistence type="predicted"/>
<dbReference type="PANTHER" id="PTHR12110">
    <property type="entry name" value="HYDROXYPYRUVATE ISOMERASE"/>
    <property type="match status" value="1"/>
</dbReference>
<dbReference type="Pfam" id="PF01261">
    <property type="entry name" value="AP_endonuc_2"/>
    <property type="match status" value="1"/>
</dbReference>
<keyword evidence="3" id="KW-1185">Reference proteome</keyword>
<dbReference type="Proteomes" id="UP000199659">
    <property type="component" value="Unassembled WGS sequence"/>
</dbReference>
<reference evidence="2 3" key="1">
    <citation type="submission" date="2016-10" db="EMBL/GenBank/DDBJ databases">
        <authorList>
            <person name="de Groot N.N."/>
        </authorList>
    </citation>
    <scope>NUCLEOTIDE SEQUENCE [LARGE SCALE GENOMIC DNA]</scope>
    <source>
        <strain evidence="2 3">743A</strain>
    </source>
</reference>
<protein>
    <submittedName>
        <fullName evidence="2">Sugar phosphate isomerase/epimerase</fullName>
    </submittedName>
</protein>
<dbReference type="OrthoDB" id="256906at2"/>
<dbReference type="STRING" id="37658.SAMN05661086_00927"/>
<gene>
    <name evidence="2" type="ORF">SAMN05661086_00927</name>
</gene>
<name>A0A1I6IN31_9FIRM</name>
<dbReference type="InterPro" id="IPR036237">
    <property type="entry name" value="Xyl_isomerase-like_sf"/>
</dbReference>
<sequence>MQLAVFYHHIKEAALQTGLSELEVLRQAKAFGITQLEFDVNDLKNEGNVIGLLEESGFSVSSIYGFYDFGKKQDGAEGFELIDKAVTFGSKNIMIIPGFYESRLPEGREAEEKRMVLEMAKMCDYAGEKGITPTIEDFDDDKSPIATAEQMKRMTEVLNNLKITFDTGNFIYSAQSEVDAYDILKGKIVHVHCKDRALKGTIYKVTTDNKKIYPAVVGSGCIAMEIILKKLKADGYEGTLTIEHFDASDYLAYMKQSAEWLIRTWRNCND</sequence>
<dbReference type="Gene3D" id="3.20.20.150">
    <property type="entry name" value="Divalent-metal-dependent TIM barrel enzymes"/>
    <property type="match status" value="1"/>
</dbReference>
<dbReference type="InterPro" id="IPR013022">
    <property type="entry name" value="Xyl_isomerase-like_TIM-brl"/>
</dbReference>
<dbReference type="EMBL" id="FOYZ01000003">
    <property type="protein sequence ID" value="SFR68118.1"/>
    <property type="molecule type" value="Genomic_DNA"/>
</dbReference>
<dbReference type="GO" id="GO:0016853">
    <property type="term" value="F:isomerase activity"/>
    <property type="evidence" value="ECO:0007669"/>
    <property type="project" value="UniProtKB-KW"/>
</dbReference>
<dbReference type="PANTHER" id="PTHR12110:SF41">
    <property type="entry name" value="INOSOSE DEHYDRATASE"/>
    <property type="match status" value="1"/>
</dbReference>
<organism evidence="2 3">
    <name type="scientific">Anaeromicropila populeti</name>
    <dbReference type="NCBI Taxonomy" id="37658"/>
    <lineage>
        <taxon>Bacteria</taxon>
        <taxon>Bacillati</taxon>
        <taxon>Bacillota</taxon>
        <taxon>Clostridia</taxon>
        <taxon>Lachnospirales</taxon>
        <taxon>Lachnospiraceae</taxon>
        <taxon>Anaeromicropila</taxon>
    </lineage>
</organism>
<dbReference type="InterPro" id="IPR050312">
    <property type="entry name" value="IolE/XylAMocC-like"/>
</dbReference>
<accession>A0A1I6IN31</accession>
<evidence type="ECO:0000313" key="3">
    <source>
        <dbReference type="Proteomes" id="UP000199659"/>
    </source>
</evidence>
<keyword evidence="2" id="KW-0413">Isomerase</keyword>
<feature type="domain" description="Xylose isomerase-like TIM barrel" evidence="1">
    <location>
        <begin position="26"/>
        <end position="262"/>
    </location>
</feature>
<evidence type="ECO:0000259" key="1">
    <source>
        <dbReference type="Pfam" id="PF01261"/>
    </source>
</evidence>